<dbReference type="Proteomes" id="UP000652761">
    <property type="component" value="Unassembled WGS sequence"/>
</dbReference>
<proteinExistence type="predicted"/>
<feature type="region of interest" description="Disordered" evidence="1">
    <location>
        <begin position="1"/>
        <end position="69"/>
    </location>
</feature>
<feature type="compositionally biased region" description="Polar residues" evidence="1">
    <location>
        <begin position="45"/>
        <end position="69"/>
    </location>
</feature>
<protein>
    <submittedName>
        <fullName evidence="2">Uncharacterized protein</fullName>
    </submittedName>
</protein>
<dbReference type="AlphaFoldDB" id="A0A843UKP3"/>
<comment type="caution">
    <text evidence="2">The sequence shown here is derived from an EMBL/GenBank/DDBJ whole genome shotgun (WGS) entry which is preliminary data.</text>
</comment>
<evidence type="ECO:0000313" key="3">
    <source>
        <dbReference type="Proteomes" id="UP000652761"/>
    </source>
</evidence>
<organism evidence="2 3">
    <name type="scientific">Colocasia esculenta</name>
    <name type="common">Wild taro</name>
    <name type="synonym">Arum esculentum</name>
    <dbReference type="NCBI Taxonomy" id="4460"/>
    <lineage>
        <taxon>Eukaryota</taxon>
        <taxon>Viridiplantae</taxon>
        <taxon>Streptophyta</taxon>
        <taxon>Embryophyta</taxon>
        <taxon>Tracheophyta</taxon>
        <taxon>Spermatophyta</taxon>
        <taxon>Magnoliopsida</taxon>
        <taxon>Liliopsida</taxon>
        <taxon>Araceae</taxon>
        <taxon>Aroideae</taxon>
        <taxon>Colocasieae</taxon>
        <taxon>Colocasia</taxon>
    </lineage>
</organism>
<evidence type="ECO:0000313" key="2">
    <source>
        <dbReference type="EMBL" id="MQL81593.1"/>
    </source>
</evidence>
<keyword evidence="3" id="KW-1185">Reference proteome</keyword>
<reference evidence="2" key="1">
    <citation type="submission" date="2017-07" db="EMBL/GenBank/DDBJ databases">
        <title>Taro Niue Genome Assembly and Annotation.</title>
        <authorList>
            <person name="Atibalentja N."/>
            <person name="Keating K."/>
            <person name="Fields C.J."/>
        </authorList>
    </citation>
    <scope>NUCLEOTIDE SEQUENCE</scope>
    <source>
        <strain evidence="2">Niue_2</strain>
        <tissue evidence="2">Leaf</tissue>
    </source>
</reference>
<accession>A0A843UKP3</accession>
<dbReference type="EMBL" id="NMUH01000576">
    <property type="protein sequence ID" value="MQL81593.1"/>
    <property type="molecule type" value="Genomic_DNA"/>
</dbReference>
<evidence type="ECO:0000256" key="1">
    <source>
        <dbReference type="SAM" id="MobiDB-lite"/>
    </source>
</evidence>
<sequence>MTRRRCPNDRFLLNSRVRDSKSMTRVRSSPQTLPPWCTRTGVPDNGNNLSYETSPQVSSTGRTTSVGPY</sequence>
<gene>
    <name evidence="2" type="ORF">Taro_014054</name>
</gene>
<name>A0A843UKP3_COLES</name>